<keyword evidence="1 2" id="KW-0238">DNA-binding</keyword>
<evidence type="ECO:0000313" key="5">
    <source>
        <dbReference type="Proteomes" id="UP001238540"/>
    </source>
</evidence>
<proteinExistence type="predicted"/>
<dbReference type="SMART" id="SM00862">
    <property type="entry name" value="Trans_reg_C"/>
    <property type="match status" value="1"/>
</dbReference>
<dbReference type="EMBL" id="JAUFQC010000001">
    <property type="protein sequence ID" value="MDN3609700.1"/>
    <property type="molecule type" value="Genomic_DNA"/>
</dbReference>
<feature type="DNA-binding region" description="OmpR/PhoB-type" evidence="2">
    <location>
        <begin position="1"/>
        <end position="95"/>
    </location>
</feature>
<evidence type="ECO:0000256" key="2">
    <source>
        <dbReference type="PROSITE-ProRule" id="PRU01091"/>
    </source>
</evidence>
<dbReference type="InterPro" id="IPR016032">
    <property type="entry name" value="Sig_transdc_resp-reg_C-effctor"/>
</dbReference>
<dbReference type="Pfam" id="PF00486">
    <property type="entry name" value="Trans_reg_C"/>
    <property type="match status" value="1"/>
</dbReference>
<evidence type="ECO:0000256" key="1">
    <source>
        <dbReference type="ARBA" id="ARBA00023125"/>
    </source>
</evidence>
<name>A0ABT8BUF3_9VIBR</name>
<sequence>MWNFDPLARYQLQHIPDGHQRKLKTPEANVLELLLVNEGNVVSKESLIKAGWGTRPVSSSSLPQAIAQLRLALGDNGRQQNVIKTYPKSGYMVLPKQITMQLTSLPTFTKSEKKPLPQRSTFPLFWVKKANHTLLMAIVLLMILLVVQDVYRDNDPSSRLSYYQFDKGHMISDNHPQSLILFEQLKNRRHRKIQTLFIFNKVQKTAVTCYVLSPSHDTIEMKTLYYDHQEHWLPVITNINQQCQIP</sequence>
<evidence type="ECO:0000313" key="4">
    <source>
        <dbReference type="EMBL" id="MDN3609700.1"/>
    </source>
</evidence>
<protein>
    <submittedName>
        <fullName evidence="4">Winged helix-turn-helix domain-containing protein</fullName>
    </submittedName>
</protein>
<dbReference type="SUPFAM" id="SSF46894">
    <property type="entry name" value="C-terminal effector domain of the bipartite response regulators"/>
    <property type="match status" value="1"/>
</dbReference>
<dbReference type="PROSITE" id="PS51755">
    <property type="entry name" value="OMPR_PHOB"/>
    <property type="match status" value="1"/>
</dbReference>
<dbReference type="CDD" id="cd00383">
    <property type="entry name" value="trans_reg_C"/>
    <property type="match status" value="1"/>
</dbReference>
<gene>
    <name evidence="4" type="ORF">QWZ16_08290</name>
</gene>
<evidence type="ECO:0000259" key="3">
    <source>
        <dbReference type="PROSITE" id="PS51755"/>
    </source>
</evidence>
<organism evidence="4 5">
    <name type="scientific">Vibrio ostreicida</name>
    <dbReference type="NCBI Taxonomy" id="526588"/>
    <lineage>
        <taxon>Bacteria</taxon>
        <taxon>Pseudomonadati</taxon>
        <taxon>Pseudomonadota</taxon>
        <taxon>Gammaproteobacteria</taxon>
        <taxon>Vibrionales</taxon>
        <taxon>Vibrionaceae</taxon>
        <taxon>Vibrio</taxon>
    </lineage>
</organism>
<feature type="domain" description="OmpR/PhoB-type" evidence="3">
    <location>
        <begin position="1"/>
        <end position="95"/>
    </location>
</feature>
<dbReference type="InterPro" id="IPR001867">
    <property type="entry name" value="OmpR/PhoB-type_DNA-bd"/>
</dbReference>
<reference evidence="5" key="1">
    <citation type="journal article" date="2019" name="Int. J. Syst. Evol. Microbiol.">
        <title>The Global Catalogue of Microorganisms (GCM) 10K type strain sequencing project: providing services to taxonomists for standard genome sequencing and annotation.</title>
        <authorList>
            <consortium name="The Broad Institute Genomics Platform"/>
            <consortium name="The Broad Institute Genome Sequencing Center for Infectious Disease"/>
            <person name="Wu L."/>
            <person name="Ma J."/>
        </authorList>
    </citation>
    <scope>NUCLEOTIDE SEQUENCE [LARGE SCALE GENOMIC DNA]</scope>
    <source>
        <strain evidence="5">CECT 7398</strain>
    </source>
</reference>
<comment type="caution">
    <text evidence="4">The sequence shown here is derived from an EMBL/GenBank/DDBJ whole genome shotgun (WGS) entry which is preliminary data.</text>
</comment>
<keyword evidence="5" id="KW-1185">Reference proteome</keyword>
<dbReference type="Proteomes" id="UP001238540">
    <property type="component" value="Unassembled WGS sequence"/>
</dbReference>
<dbReference type="RefSeq" id="WP_076586981.1">
    <property type="nucleotide sequence ID" value="NZ_JABEYA020000007.1"/>
</dbReference>
<accession>A0ABT8BUF3</accession>
<dbReference type="InterPro" id="IPR036388">
    <property type="entry name" value="WH-like_DNA-bd_sf"/>
</dbReference>
<dbReference type="Gene3D" id="1.10.10.10">
    <property type="entry name" value="Winged helix-like DNA-binding domain superfamily/Winged helix DNA-binding domain"/>
    <property type="match status" value="1"/>
</dbReference>